<dbReference type="InterPro" id="IPR008674">
    <property type="entry name" value="MC1"/>
</dbReference>
<comment type="caution">
    <text evidence="5">The sequence shown here is derived from an EMBL/GenBank/DDBJ whole genome shotgun (WGS) entry which is preliminary data.</text>
</comment>
<sequence>FGHGKWARILQFFEFDDRTAVDLKDKWRNLQKPSSTVKVPKGRRTRLPYSESECQMLQSGVRTFGHNWVAILRAFPFHSDRTPVDLKDKWRNLQIKSGKISPPPKKQRRFLLLDSDNTIFMNVYPRDAALKAAARGCDYIKLLQIGTPRIHVFAGERSVVQRYIGRQKGSVWKGRVLKLGMERATVEQLKVAKARFAQQFGLD</sequence>
<dbReference type="InterPro" id="IPR036620">
    <property type="entry name" value="MC1_sf"/>
</dbReference>
<evidence type="ECO:0000313" key="5">
    <source>
        <dbReference type="EMBL" id="MES1922730.1"/>
    </source>
</evidence>
<evidence type="ECO:0000256" key="1">
    <source>
        <dbReference type="ARBA" id="ARBA00023125"/>
    </source>
</evidence>
<dbReference type="PANTHER" id="PTHR46734:SF1">
    <property type="entry name" value="TELOMERIC REPEAT-BINDING FACTOR 1"/>
    <property type="match status" value="1"/>
</dbReference>
<dbReference type="SUPFAM" id="SSF102875">
    <property type="entry name" value="Chromosomal protein MC1"/>
    <property type="match status" value="1"/>
</dbReference>
<feature type="domain" description="Myb-like" evidence="3">
    <location>
        <begin position="41"/>
        <end position="94"/>
    </location>
</feature>
<dbReference type="Pfam" id="PF00249">
    <property type="entry name" value="Myb_DNA-binding"/>
    <property type="match status" value="1"/>
</dbReference>
<feature type="non-terminal residue" evidence="5">
    <location>
        <position position="1"/>
    </location>
</feature>
<dbReference type="InterPro" id="IPR017930">
    <property type="entry name" value="Myb_dom"/>
</dbReference>
<protein>
    <submittedName>
        <fullName evidence="5">Uncharacterized protein</fullName>
    </submittedName>
</protein>
<dbReference type="InterPro" id="IPR052450">
    <property type="entry name" value="TRBD-Containing_Protein"/>
</dbReference>
<gene>
    <name evidence="5" type="ORF">MHBO_004253</name>
</gene>
<dbReference type="Gene3D" id="3.10.470.10">
    <property type="entry name" value="Chromosomal protein MC1"/>
    <property type="match status" value="1"/>
</dbReference>
<dbReference type="SUPFAM" id="SSF46689">
    <property type="entry name" value="Homeodomain-like"/>
    <property type="match status" value="2"/>
</dbReference>
<keyword evidence="6" id="KW-1185">Reference proteome</keyword>
<evidence type="ECO:0000259" key="4">
    <source>
        <dbReference type="PROSITE" id="PS51294"/>
    </source>
</evidence>
<name>A0ABV2ASS6_9EUKA</name>
<accession>A0ABV2ASS6</accession>
<feature type="non-terminal residue" evidence="5">
    <location>
        <position position="203"/>
    </location>
</feature>
<evidence type="ECO:0000259" key="3">
    <source>
        <dbReference type="PROSITE" id="PS50090"/>
    </source>
</evidence>
<dbReference type="PANTHER" id="PTHR46734">
    <property type="entry name" value="TELOMERIC REPEAT-BINDING FACTOR 1 TERF1"/>
    <property type="match status" value="1"/>
</dbReference>
<evidence type="ECO:0000313" key="6">
    <source>
        <dbReference type="Proteomes" id="UP001439008"/>
    </source>
</evidence>
<dbReference type="Proteomes" id="UP001439008">
    <property type="component" value="Unassembled WGS sequence"/>
</dbReference>
<evidence type="ECO:0000256" key="2">
    <source>
        <dbReference type="ARBA" id="ARBA00023242"/>
    </source>
</evidence>
<feature type="domain" description="HTH myb-type" evidence="4">
    <location>
        <begin position="1"/>
        <end position="35"/>
    </location>
</feature>
<keyword evidence="1" id="KW-0238">DNA-binding</keyword>
<dbReference type="PROSITE" id="PS50090">
    <property type="entry name" value="MYB_LIKE"/>
    <property type="match status" value="1"/>
</dbReference>
<reference evidence="5 6" key="1">
    <citation type="journal article" date="2024" name="BMC Biol.">
        <title>Comparative genomics of Ascetosporea gives new insight into the evolutionary basis for animal parasitism in Rhizaria.</title>
        <authorList>
            <person name="Hiltunen Thoren M."/>
            <person name="Onut-Brannstrom I."/>
            <person name="Alfjorden A."/>
            <person name="Peckova H."/>
            <person name="Swords F."/>
            <person name="Hooper C."/>
            <person name="Holzer A.S."/>
            <person name="Bass D."/>
            <person name="Burki F."/>
        </authorList>
    </citation>
    <scope>NUCLEOTIDE SEQUENCE [LARGE SCALE GENOMIC DNA]</scope>
    <source>
        <strain evidence="5">20-A016</strain>
    </source>
</reference>
<dbReference type="Gene3D" id="1.10.246.220">
    <property type="match status" value="1"/>
</dbReference>
<proteinExistence type="predicted"/>
<dbReference type="SMART" id="SM00717">
    <property type="entry name" value="SANT"/>
    <property type="match status" value="1"/>
</dbReference>
<dbReference type="InterPro" id="IPR009057">
    <property type="entry name" value="Homeodomain-like_sf"/>
</dbReference>
<dbReference type="PROSITE" id="PS51294">
    <property type="entry name" value="HTH_MYB"/>
    <property type="match status" value="1"/>
</dbReference>
<dbReference type="Gene3D" id="1.10.10.60">
    <property type="entry name" value="Homeodomain-like"/>
    <property type="match status" value="1"/>
</dbReference>
<dbReference type="InterPro" id="IPR001005">
    <property type="entry name" value="SANT/Myb"/>
</dbReference>
<dbReference type="Pfam" id="PF05854">
    <property type="entry name" value="MC1"/>
    <property type="match status" value="1"/>
</dbReference>
<dbReference type="EMBL" id="JBDODL010003524">
    <property type="protein sequence ID" value="MES1922730.1"/>
    <property type="molecule type" value="Genomic_DNA"/>
</dbReference>
<organism evidence="5 6">
    <name type="scientific">Bonamia ostreae</name>
    <dbReference type="NCBI Taxonomy" id="126728"/>
    <lineage>
        <taxon>Eukaryota</taxon>
        <taxon>Sar</taxon>
        <taxon>Rhizaria</taxon>
        <taxon>Endomyxa</taxon>
        <taxon>Ascetosporea</taxon>
        <taxon>Haplosporida</taxon>
        <taxon>Bonamia</taxon>
    </lineage>
</organism>
<dbReference type="CDD" id="cd11660">
    <property type="entry name" value="SANT_TRF"/>
    <property type="match status" value="2"/>
</dbReference>
<keyword evidence="2" id="KW-0539">Nucleus</keyword>